<dbReference type="InterPro" id="IPR038408">
    <property type="entry name" value="GNK2_sf"/>
</dbReference>
<protein>
    <submittedName>
        <fullName evidence="1">Uncharacterized protein</fullName>
    </submittedName>
</protein>
<sequence>MALMLEGENPVSLLNTSNVVVAPVPTLATLMNRLVNRVVSSSDLLVAEDVNVTIFSRIWGLVQCTPDITPSDSNIL</sequence>
<evidence type="ECO:0000313" key="1">
    <source>
        <dbReference type="EMBL" id="KAH7569103.1"/>
    </source>
</evidence>
<dbReference type="Gene3D" id="3.30.430.20">
    <property type="entry name" value="Gnk2 domain, C-X8-C-X2-C motif"/>
    <property type="match status" value="1"/>
</dbReference>
<comment type="caution">
    <text evidence="1">The sequence shown here is derived from an EMBL/GenBank/DDBJ whole genome shotgun (WGS) entry which is preliminary data.</text>
</comment>
<organism evidence="1 2">
    <name type="scientific">Xanthoceras sorbifolium</name>
    <dbReference type="NCBI Taxonomy" id="99658"/>
    <lineage>
        <taxon>Eukaryota</taxon>
        <taxon>Viridiplantae</taxon>
        <taxon>Streptophyta</taxon>
        <taxon>Embryophyta</taxon>
        <taxon>Tracheophyta</taxon>
        <taxon>Spermatophyta</taxon>
        <taxon>Magnoliopsida</taxon>
        <taxon>eudicotyledons</taxon>
        <taxon>Gunneridae</taxon>
        <taxon>Pentapetalae</taxon>
        <taxon>rosids</taxon>
        <taxon>malvids</taxon>
        <taxon>Sapindales</taxon>
        <taxon>Sapindaceae</taxon>
        <taxon>Xanthoceroideae</taxon>
        <taxon>Xanthoceras</taxon>
    </lineage>
</organism>
<proteinExistence type="predicted"/>
<accession>A0ABQ8HXM2</accession>
<gene>
    <name evidence="1" type="ORF">JRO89_XS06G0106900</name>
</gene>
<dbReference type="Proteomes" id="UP000827721">
    <property type="component" value="Unassembled WGS sequence"/>
</dbReference>
<name>A0ABQ8HXM2_9ROSI</name>
<reference evidence="1 2" key="1">
    <citation type="submission" date="2021-02" db="EMBL/GenBank/DDBJ databases">
        <title>Plant Genome Project.</title>
        <authorList>
            <person name="Zhang R.-G."/>
        </authorList>
    </citation>
    <scope>NUCLEOTIDE SEQUENCE [LARGE SCALE GENOMIC DNA]</scope>
    <source>
        <tissue evidence="1">Leaves</tissue>
    </source>
</reference>
<dbReference type="EMBL" id="JAFEMO010000006">
    <property type="protein sequence ID" value="KAH7569103.1"/>
    <property type="molecule type" value="Genomic_DNA"/>
</dbReference>
<evidence type="ECO:0000313" key="2">
    <source>
        <dbReference type="Proteomes" id="UP000827721"/>
    </source>
</evidence>
<keyword evidence="2" id="KW-1185">Reference proteome</keyword>